<organism evidence="1 2">
    <name type="scientific">Vespula vulgaris</name>
    <name type="common">Yellow jacket</name>
    <name type="synonym">Wasp</name>
    <dbReference type="NCBI Taxonomy" id="7454"/>
    <lineage>
        <taxon>Eukaryota</taxon>
        <taxon>Metazoa</taxon>
        <taxon>Ecdysozoa</taxon>
        <taxon>Arthropoda</taxon>
        <taxon>Hexapoda</taxon>
        <taxon>Insecta</taxon>
        <taxon>Pterygota</taxon>
        <taxon>Neoptera</taxon>
        <taxon>Endopterygota</taxon>
        <taxon>Hymenoptera</taxon>
        <taxon>Apocrita</taxon>
        <taxon>Aculeata</taxon>
        <taxon>Vespoidea</taxon>
        <taxon>Vespidae</taxon>
        <taxon>Vespinae</taxon>
        <taxon>Vespula</taxon>
    </lineage>
</organism>
<accession>A0A834MVC5</accession>
<proteinExistence type="predicted"/>
<dbReference type="AlphaFoldDB" id="A0A834MVC5"/>
<evidence type="ECO:0000313" key="2">
    <source>
        <dbReference type="Proteomes" id="UP000614350"/>
    </source>
</evidence>
<name>A0A834MVC5_VESVU</name>
<dbReference type="Proteomes" id="UP000614350">
    <property type="component" value="Unassembled WGS sequence"/>
</dbReference>
<evidence type="ECO:0000313" key="1">
    <source>
        <dbReference type="EMBL" id="KAF7386595.1"/>
    </source>
</evidence>
<comment type="caution">
    <text evidence="1">The sequence shown here is derived from an EMBL/GenBank/DDBJ whole genome shotgun (WGS) entry which is preliminary data.</text>
</comment>
<keyword evidence="2" id="KW-1185">Reference proteome</keyword>
<gene>
    <name evidence="1" type="ORF">HZH66_011047</name>
</gene>
<dbReference type="EMBL" id="JACSEA010000013">
    <property type="protein sequence ID" value="KAF7386595.1"/>
    <property type="molecule type" value="Genomic_DNA"/>
</dbReference>
<sequence>MTIESFPVSRRLWHRVERRTTSRASSRENRGAVRVRDFDQGVYIKGTRRRRGEINGERTAEINLHTVARDSTASEPIHAGIVIKLRFSVTGAPAVTKLQVMPRVTQRSVAPPLVHDHTTIGAAHLSTVQLLLVFEQSPEIRVAFQSFRFLGALGRAIRRKSMPALCSVPFCKSISRRRYASDCVKSTVSSYDRSGVRVLPVNAKVPATLVKCLQLQIQATRYHLMLQTELGFSLSTLLYTTSTTTSTAVSMRIESSLRCRSGIRLDERWRAPQEAAINVRA</sequence>
<reference evidence="1" key="1">
    <citation type="journal article" date="2020" name="G3 (Bethesda)">
        <title>High-Quality Assemblies for Three Invasive Social Wasps from the &lt;i&gt;Vespula&lt;/i&gt; Genus.</title>
        <authorList>
            <person name="Harrop T.W.R."/>
            <person name="Guhlin J."/>
            <person name="McLaughlin G.M."/>
            <person name="Permina E."/>
            <person name="Stockwell P."/>
            <person name="Gilligan J."/>
            <person name="Le Lec M.F."/>
            <person name="Gruber M.A.M."/>
            <person name="Quinn O."/>
            <person name="Lovegrove M."/>
            <person name="Duncan E.J."/>
            <person name="Remnant E.J."/>
            <person name="Van Eeckhoven J."/>
            <person name="Graham B."/>
            <person name="Knapp R.A."/>
            <person name="Langford K.W."/>
            <person name="Kronenberg Z."/>
            <person name="Press M.O."/>
            <person name="Eacker S.M."/>
            <person name="Wilson-Rankin E.E."/>
            <person name="Purcell J."/>
            <person name="Lester P.J."/>
            <person name="Dearden P.K."/>
        </authorList>
    </citation>
    <scope>NUCLEOTIDE SEQUENCE</scope>
    <source>
        <strain evidence="1">Marl-1</strain>
    </source>
</reference>
<protein>
    <submittedName>
        <fullName evidence="1">Uncharacterized protein</fullName>
    </submittedName>
</protein>